<name>A0A0E9QYX3_ANGAN</name>
<proteinExistence type="predicted"/>
<protein>
    <submittedName>
        <fullName evidence="1">Uncharacterized protein</fullName>
    </submittedName>
</protein>
<accession>A0A0E9QYX3</accession>
<reference evidence="1" key="2">
    <citation type="journal article" date="2015" name="Fish Shellfish Immunol.">
        <title>Early steps in the European eel (Anguilla anguilla)-Vibrio vulnificus interaction in the gills: Role of the RtxA13 toxin.</title>
        <authorList>
            <person name="Callol A."/>
            <person name="Pajuelo D."/>
            <person name="Ebbesson L."/>
            <person name="Teles M."/>
            <person name="MacKenzie S."/>
            <person name="Amaro C."/>
        </authorList>
    </citation>
    <scope>NUCLEOTIDE SEQUENCE</scope>
</reference>
<reference evidence="1" key="1">
    <citation type="submission" date="2014-11" db="EMBL/GenBank/DDBJ databases">
        <authorList>
            <person name="Amaro Gonzalez C."/>
        </authorList>
    </citation>
    <scope>NUCLEOTIDE SEQUENCE</scope>
</reference>
<sequence>MLPFAIVVICKLRQSWSIPCFPSINVGSKSALSTSMCH</sequence>
<organism evidence="1">
    <name type="scientific">Anguilla anguilla</name>
    <name type="common">European freshwater eel</name>
    <name type="synonym">Muraena anguilla</name>
    <dbReference type="NCBI Taxonomy" id="7936"/>
    <lineage>
        <taxon>Eukaryota</taxon>
        <taxon>Metazoa</taxon>
        <taxon>Chordata</taxon>
        <taxon>Craniata</taxon>
        <taxon>Vertebrata</taxon>
        <taxon>Euteleostomi</taxon>
        <taxon>Actinopterygii</taxon>
        <taxon>Neopterygii</taxon>
        <taxon>Teleostei</taxon>
        <taxon>Anguilliformes</taxon>
        <taxon>Anguillidae</taxon>
        <taxon>Anguilla</taxon>
    </lineage>
</organism>
<dbReference type="EMBL" id="GBXM01087137">
    <property type="protein sequence ID" value="JAH21440.1"/>
    <property type="molecule type" value="Transcribed_RNA"/>
</dbReference>
<dbReference type="AlphaFoldDB" id="A0A0E9QYX3"/>
<evidence type="ECO:0000313" key="1">
    <source>
        <dbReference type="EMBL" id="JAH21440.1"/>
    </source>
</evidence>